<evidence type="ECO:0000313" key="10">
    <source>
        <dbReference type="Proteomes" id="UP000319499"/>
    </source>
</evidence>
<evidence type="ECO:0000256" key="4">
    <source>
        <dbReference type="ARBA" id="ARBA00022692"/>
    </source>
</evidence>
<proteinExistence type="inferred from homology"/>
<keyword evidence="4 7" id="KW-0812">Transmembrane</keyword>
<evidence type="ECO:0000313" key="9">
    <source>
        <dbReference type="EMBL" id="TWP26884.1"/>
    </source>
</evidence>
<evidence type="ECO:0000256" key="6">
    <source>
        <dbReference type="ARBA" id="ARBA00023237"/>
    </source>
</evidence>
<comment type="caution">
    <text evidence="9">The sequence shown here is derived from an EMBL/GenBank/DDBJ whole genome shotgun (WGS) entry which is preliminary data.</text>
</comment>
<dbReference type="InterPro" id="IPR008969">
    <property type="entry name" value="CarboxyPept-like_regulatory"/>
</dbReference>
<dbReference type="Gene3D" id="2.40.170.20">
    <property type="entry name" value="TonB-dependent receptor, beta-barrel domain"/>
    <property type="match status" value="1"/>
</dbReference>
<organism evidence="9 10">
    <name type="scientific">Apibacter muscae</name>
    <dbReference type="NCBI Taxonomy" id="2509004"/>
    <lineage>
        <taxon>Bacteria</taxon>
        <taxon>Pseudomonadati</taxon>
        <taxon>Bacteroidota</taxon>
        <taxon>Flavobacteriia</taxon>
        <taxon>Flavobacteriales</taxon>
        <taxon>Weeksellaceae</taxon>
        <taxon>Apibacter</taxon>
    </lineage>
</organism>
<keyword evidence="10" id="KW-1185">Reference proteome</keyword>
<dbReference type="InterPro" id="IPR036942">
    <property type="entry name" value="Beta-barrel_TonB_sf"/>
</dbReference>
<gene>
    <name evidence="9" type="ORF">ETU09_09885</name>
</gene>
<dbReference type="AlphaFoldDB" id="A0A563DAS7"/>
<feature type="domain" description="TonB-dependent receptor plug" evidence="8">
    <location>
        <begin position="139"/>
        <end position="210"/>
    </location>
</feature>
<dbReference type="PROSITE" id="PS52016">
    <property type="entry name" value="TONB_DEPENDENT_REC_3"/>
    <property type="match status" value="1"/>
</dbReference>
<dbReference type="Proteomes" id="UP000319499">
    <property type="component" value="Unassembled WGS sequence"/>
</dbReference>
<dbReference type="SUPFAM" id="SSF49464">
    <property type="entry name" value="Carboxypeptidase regulatory domain-like"/>
    <property type="match status" value="1"/>
</dbReference>
<keyword evidence="9" id="KW-0675">Receptor</keyword>
<keyword evidence="6 7" id="KW-0998">Cell outer membrane</keyword>
<evidence type="ECO:0000256" key="1">
    <source>
        <dbReference type="ARBA" id="ARBA00004571"/>
    </source>
</evidence>
<protein>
    <submittedName>
        <fullName evidence="9">TonB-dependent receptor</fullName>
    </submittedName>
</protein>
<name>A0A563DAS7_9FLAO</name>
<accession>A0A563DAS7</accession>
<dbReference type="Pfam" id="PF07715">
    <property type="entry name" value="Plug"/>
    <property type="match status" value="1"/>
</dbReference>
<keyword evidence="2 7" id="KW-0813">Transport</keyword>
<sequence>MITVCLWSQSITLSGKIIDKEGKPLIGAKISITDSTIQYSDSLGLYSIAIPKDRSFTISIQKNNFEPVEKIIESTSINLTQNFSLASLVNNDKIEYHSSLEPVIFVGKKQPSDLTSVELDVSHLNYMPSLGSGVEGLLNTFAVSTASELSSNYRVRGGNYDENLVYINGVEIYRPLTLRSGQQEGMSIINPNMVSTINFSAGGFESRYGDKMSSVLDITYKLPKEFETSLEASLLGGGITLGFVDNKDQNKQKLTGIVGARYRNTNLILNTFDGDTNFNPEYFDVQTFVQYKISSFWKLSFLGNYSSNHFKMEPKSREVEFGTLNNPIHLNVTYQGDEKDKYQTMNGTLALQFNPNAKWAFNLDTYAFHSKEKESFDITSAYRLYENDTETESSIPTFGIGGQVDHGRNNLDLLVAGLHLKTKYKISLNSNLEAGIQYQREDTRNLKNEWQVLDSLGYSIPRKFFPPGEIDNSDLVLNYHTAANNHLKANRITGYLQYTTKFLLKDDTRVLINTGIRGTYWDFNGETNLSPRAQIAVKPSWNLDMLFRFATGFYYQPPFYKEAMRLDGTLNKNIKSQRSLHFIVGNDFEFKMFKNRPFKLTTEIYYKKMDNLISYFIDNVRVIYTGENNSKGYAYGIDARLNGEFVPGAESWFSISYGRTEENIDGRGYIPRPTDPRLKLGLFFQDYMKIYPQLKASVNLVYASGLPNGAPLFTDPYQYQTKLSDYKRADIGLTYVFVDQFLNKAKKGSTWEKFKDFSIGLEIFNVFDIKNTISNQWIRDINSPQSIYYAVPNKLTGRFFNLKLNARF</sequence>
<dbReference type="Gene3D" id="2.60.40.1120">
    <property type="entry name" value="Carboxypeptidase-like, regulatory domain"/>
    <property type="match status" value="1"/>
</dbReference>
<evidence type="ECO:0000256" key="3">
    <source>
        <dbReference type="ARBA" id="ARBA00022452"/>
    </source>
</evidence>
<dbReference type="GO" id="GO:0009279">
    <property type="term" value="C:cell outer membrane"/>
    <property type="evidence" value="ECO:0007669"/>
    <property type="project" value="UniProtKB-SubCell"/>
</dbReference>
<dbReference type="EMBL" id="SELH01000025">
    <property type="protein sequence ID" value="TWP26884.1"/>
    <property type="molecule type" value="Genomic_DNA"/>
</dbReference>
<comment type="similarity">
    <text evidence="7">Belongs to the TonB-dependent receptor family.</text>
</comment>
<evidence type="ECO:0000256" key="2">
    <source>
        <dbReference type="ARBA" id="ARBA00022448"/>
    </source>
</evidence>
<keyword evidence="5 7" id="KW-0472">Membrane</keyword>
<keyword evidence="3 7" id="KW-1134">Transmembrane beta strand</keyword>
<evidence type="ECO:0000256" key="5">
    <source>
        <dbReference type="ARBA" id="ARBA00023136"/>
    </source>
</evidence>
<dbReference type="SUPFAM" id="SSF56935">
    <property type="entry name" value="Porins"/>
    <property type="match status" value="1"/>
</dbReference>
<evidence type="ECO:0000256" key="7">
    <source>
        <dbReference type="PROSITE-ProRule" id="PRU01360"/>
    </source>
</evidence>
<evidence type="ECO:0000259" key="8">
    <source>
        <dbReference type="Pfam" id="PF07715"/>
    </source>
</evidence>
<dbReference type="InterPro" id="IPR012910">
    <property type="entry name" value="Plug_dom"/>
</dbReference>
<comment type="subcellular location">
    <subcellularLocation>
        <location evidence="1 7">Cell outer membrane</location>
        <topology evidence="1 7">Multi-pass membrane protein</topology>
    </subcellularLocation>
</comment>
<dbReference type="InterPro" id="IPR039426">
    <property type="entry name" value="TonB-dep_rcpt-like"/>
</dbReference>
<dbReference type="OrthoDB" id="1108759at2"/>
<dbReference type="Gene3D" id="2.170.130.10">
    <property type="entry name" value="TonB-dependent receptor, plug domain"/>
    <property type="match status" value="1"/>
</dbReference>
<dbReference type="InterPro" id="IPR037066">
    <property type="entry name" value="Plug_dom_sf"/>
</dbReference>
<reference evidence="9 10" key="1">
    <citation type="submission" date="2019-02" db="EMBL/GenBank/DDBJ databases">
        <title>Apibacter muscae sp. nov.: a novel member of the house fly microbiota.</title>
        <authorList>
            <person name="Park R."/>
        </authorList>
    </citation>
    <scope>NUCLEOTIDE SEQUENCE [LARGE SCALE GENOMIC DNA]</scope>
    <source>
        <strain evidence="9 10">AL1</strain>
    </source>
</reference>